<keyword evidence="3" id="KW-0813">Transport</keyword>
<dbReference type="EMBL" id="FNEW01000007">
    <property type="protein sequence ID" value="SDK34438.1"/>
    <property type="molecule type" value="Genomic_DNA"/>
</dbReference>
<evidence type="ECO:0000256" key="4">
    <source>
        <dbReference type="ARBA" id="ARBA00022475"/>
    </source>
</evidence>
<evidence type="ECO:0000256" key="8">
    <source>
        <dbReference type="ARBA" id="ARBA00022840"/>
    </source>
</evidence>
<comment type="caution">
    <text evidence="12">The sequence shown here is derived from an EMBL/GenBank/DDBJ whole genome shotgun (WGS) entry which is preliminary data.</text>
</comment>
<evidence type="ECO:0000256" key="2">
    <source>
        <dbReference type="ARBA" id="ARBA00005417"/>
    </source>
</evidence>
<dbReference type="PANTHER" id="PTHR43790:SF3">
    <property type="entry name" value="D-ALLOSE IMPORT ATP-BINDING PROTEIN ALSA-RELATED"/>
    <property type="match status" value="1"/>
</dbReference>
<dbReference type="Gene3D" id="3.40.50.300">
    <property type="entry name" value="P-loop containing nucleotide triphosphate hydrolases"/>
    <property type="match status" value="2"/>
</dbReference>
<keyword evidence="6" id="KW-0677">Repeat</keyword>
<evidence type="ECO:0000256" key="6">
    <source>
        <dbReference type="ARBA" id="ARBA00022737"/>
    </source>
</evidence>
<keyword evidence="10" id="KW-0472">Membrane</keyword>
<feature type="domain" description="ABC transporter" evidence="11">
    <location>
        <begin position="2"/>
        <end position="238"/>
    </location>
</feature>
<keyword evidence="8 12" id="KW-0067">ATP-binding</keyword>
<comment type="subcellular location">
    <subcellularLocation>
        <location evidence="1">Cell membrane</location>
        <topology evidence="1">Peripheral membrane protein</topology>
    </subcellularLocation>
</comment>
<evidence type="ECO:0000256" key="1">
    <source>
        <dbReference type="ARBA" id="ARBA00004202"/>
    </source>
</evidence>
<keyword evidence="7" id="KW-0547">Nucleotide-binding</keyword>
<dbReference type="Proteomes" id="UP000198917">
    <property type="component" value="Unassembled WGS sequence"/>
</dbReference>
<evidence type="ECO:0000256" key="7">
    <source>
        <dbReference type="ARBA" id="ARBA00022741"/>
    </source>
</evidence>
<evidence type="ECO:0000313" key="13">
    <source>
        <dbReference type="Proteomes" id="UP000198917"/>
    </source>
</evidence>
<keyword evidence="4" id="KW-1003">Cell membrane</keyword>
<dbReference type="CDD" id="cd03215">
    <property type="entry name" value="ABC_Carb_Monos_II"/>
    <property type="match status" value="1"/>
</dbReference>
<dbReference type="InterPro" id="IPR003439">
    <property type="entry name" value="ABC_transporter-like_ATP-bd"/>
</dbReference>
<dbReference type="Pfam" id="PF00005">
    <property type="entry name" value="ABC_tran"/>
    <property type="match status" value="2"/>
</dbReference>
<evidence type="ECO:0000256" key="3">
    <source>
        <dbReference type="ARBA" id="ARBA00022448"/>
    </source>
</evidence>
<sequence length="501" mass="54312">MLTISNLSKSFPGVRALTEMQLNVRAGEIHALVGENGAGKSTLTKIIAGVYRPDEGQIEFDGKTVHWSSAGDAKAAGIHVIYQEFVLFPQMTVAENIFLGHERRWKPGLVDHRKTRKDAIELLKRLGAAINPDSRVSDLSVADQQMVEIAKALVHKVKLLILDEPTAVISGKEVSLLFQRILALRAEGVAIIYISHRLEEIFEICDRVTVLKDGKFVTCREIGDVDRSSLVALMVGRDMSELYPPKADMRRGRPVVLEVRDISVPDRVRKASIQLRAGEITTLAGMVGAGRSEVALGIFGGLPLSGGQIVIGGKTYKAMSPSRAIGEGIGLLTEDRKGQGLAMLLDVASNISAADLNSVSSRGMLDHRKEAAIARSEIAAYQIACRGPHNPVVNMSGGNQQKVLVSRWARTCKKVLILDEPTRGVDVGAKAEIYRIVRELAASGIAVLMISSELPEVVGMSDRVVVMREGVTVGELVGDDIDEEKIMQLATQKHLIEELAS</sequence>
<dbReference type="FunFam" id="3.40.50.300:FF:000127">
    <property type="entry name" value="Ribose import ATP-binding protein RbsA"/>
    <property type="match status" value="1"/>
</dbReference>
<keyword evidence="5" id="KW-0762">Sugar transport</keyword>
<organism evidence="12 13">
    <name type="scientific">Agrobacterium fabrum</name>
    <dbReference type="NCBI Taxonomy" id="1176649"/>
    <lineage>
        <taxon>Bacteria</taxon>
        <taxon>Pseudomonadati</taxon>
        <taxon>Pseudomonadota</taxon>
        <taxon>Alphaproteobacteria</taxon>
        <taxon>Hyphomicrobiales</taxon>
        <taxon>Rhizobiaceae</taxon>
        <taxon>Rhizobium/Agrobacterium group</taxon>
        <taxon>Agrobacterium</taxon>
        <taxon>Agrobacterium tumefaciens complex</taxon>
    </lineage>
</organism>
<dbReference type="SUPFAM" id="SSF52540">
    <property type="entry name" value="P-loop containing nucleoside triphosphate hydrolases"/>
    <property type="match status" value="2"/>
</dbReference>
<reference evidence="12 13" key="1">
    <citation type="submission" date="2016-10" db="EMBL/GenBank/DDBJ databases">
        <authorList>
            <person name="Varghese N."/>
            <person name="Submissions S."/>
        </authorList>
    </citation>
    <scope>NUCLEOTIDE SEQUENCE [LARGE SCALE GENOMIC DNA]</scope>
    <source>
        <strain evidence="12 13">PDC82</strain>
    </source>
</reference>
<proteinExistence type="inferred from homology"/>
<evidence type="ECO:0000259" key="11">
    <source>
        <dbReference type="PROSITE" id="PS50893"/>
    </source>
</evidence>
<dbReference type="AlphaFoldDB" id="A0A7Z7FTB4"/>
<dbReference type="InterPro" id="IPR027417">
    <property type="entry name" value="P-loop_NTPase"/>
</dbReference>
<evidence type="ECO:0000256" key="9">
    <source>
        <dbReference type="ARBA" id="ARBA00022967"/>
    </source>
</evidence>
<protein>
    <submittedName>
        <fullName evidence="12">Monosaccharide ABC transporter ATP-binding protein, CUT2 family</fullName>
    </submittedName>
</protein>
<evidence type="ECO:0000256" key="5">
    <source>
        <dbReference type="ARBA" id="ARBA00022597"/>
    </source>
</evidence>
<comment type="similarity">
    <text evidence="2">Belongs to the ABC transporter superfamily.</text>
</comment>
<gene>
    <name evidence="12" type="ORF">SAMN05428983_4668</name>
</gene>
<name>A0A7Z7FTB4_9HYPH</name>
<dbReference type="CDD" id="cd03216">
    <property type="entry name" value="ABC_Carb_Monos_I"/>
    <property type="match status" value="1"/>
</dbReference>
<dbReference type="InterPro" id="IPR003593">
    <property type="entry name" value="AAA+_ATPase"/>
</dbReference>
<evidence type="ECO:0000313" key="12">
    <source>
        <dbReference type="EMBL" id="SDK34438.1"/>
    </source>
</evidence>
<dbReference type="GO" id="GO:0005886">
    <property type="term" value="C:plasma membrane"/>
    <property type="evidence" value="ECO:0007669"/>
    <property type="project" value="UniProtKB-SubCell"/>
</dbReference>
<evidence type="ECO:0000256" key="10">
    <source>
        <dbReference type="ARBA" id="ARBA00023136"/>
    </source>
</evidence>
<dbReference type="InterPro" id="IPR017871">
    <property type="entry name" value="ABC_transporter-like_CS"/>
</dbReference>
<accession>A0A7Z7FTB4</accession>
<dbReference type="PROSITE" id="PS50893">
    <property type="entry name" value="ABC_TRANSPORTER_2"/>
    <property type="match status" value="2"/>
</dbReference>
<dbReference type="GO" id="GO:0016887">
    <property type="term" value="F:ATP hydrolysis activity"/>
    <property type="evidence" value="ECO:0007669"/>
    <property type="project" value="InterPro"/>
</dbReference>
<dbReference type="SMART" id="SM00382">
    <property type="entry name" value="AAA"/>
    <property type="match status" value="2"/>
</dbReference>
<feature type="domain" description="ABC transporter" evidence="11">
    <location>
        <begin position="250"/>
        <end position="494"/>
    </location>
</feature>
<dbReference type="PANTHER" id="PTHR43790">
    <property type="entry name" value="CARBOHYDRATE TRANSPORT ATP-BINDING PROTEIN MG119-RELATED"/>
    <property type="match status" value="1"/>
</dbReference>
<keyword evidence="9" id="KW-1278">Translocase</keyword>
<dbReference type="GO" id="GO:0005524">
    <property type="term" value="F:ATP binding"/>
    <property type="evidence" value="ECO:0007669"/>
    <property type="project" value="UniProtKB-KW"/>
</dbReference>
<dbReference type="InterPro" id="IPR050107">
    <property type="entry name" value="ABC_carbohydrate_import_ATPase"/>
</dbReference>
<dbReference type="PROSITE" id="PS00211">
    <property type="entry name" value="ABC_TRANSPORTER_1"/>
    <property type="match status" value="1"/>
</dbReference>